<gene>
    <name evidence="2" type="ORF">P8625_14320</name>
</gene>
<name>A0ABY8L192_9FLAO</name>
<protein>
    <recommendedName>
        <fullName evidence="1">DUF6734 domain-containing protein</fullName>
    </recommendedName>
</protein>
<dbReference type="Proteomes" id="UP001232001">
    <property type="component" value="Chromosome"/>
</dbReference>
<accession>A0ABY8L192</accession>
<reference evidence="2 3" key="1">
    <citation type="submission" date="2023-04" db="EMBL/GenBank/DDBJ databases">
        <title>Tenacibaculum tangerinum sp. nov., isolated from sea tidal flat of South Korea.</title>
        <authorList>
            <person name="Lee S.H."/>
            <person name="Kim J.-J."/>
        </authorList>
    </citation>
    <scope>NUCLEOTIDE SEQUENCE [LARGE SCALE GENOMIC DNA]</scope>
    <source>
        <strain evidence="2 3">GRR-S3-23</strain>
    </source>
</reference>
<evidence type="ECO:0000259" key="1">
    <source>
        <dbReference type="Pfam" id="PF20508"/>
    </source>
</evidence>
<feature type="domain" description="DUF6734" evidence="1">
    <location>
        <begin position="2"/>
        <end position="46"/>
    </location>
</feature>
<dbReference type="Pfam" id="PF20508">
    <property type="entry name" value="DUF6734"/>
    <property type="match status" value="1"/>
</dbReference>
<dbReference type="InterPro" id="IPR046621">
    <property type="entry name" value="DUF6734"/>
</dbReference>
<sequence>MGNFEEVPNKRKYLHLLGFYKQQNLACNKMDVYVQKFYPKFYNHLENLLNLKPKLSSFGFRYKSSDLVNLTNSYLSKIILEDNISQLSKTQKIYSKNVLSEGALTTFLNYIKNKEDFYLIKLTNYSFEAESENLTIEQLHEECYKIKLLAIDYVIFDIINSNIKYSDFEDRAVKYIDDDFPKEEIDNFLEVLSKRISIFISFGIFYPLHINKYKKILRNNSFPTFLKNGQEEVDACI</sequence>
<keyword evidence="3" id="KW-1185">Reference proteome</keyword>
<evidence type="ECO:0000313" key="2">
    <source>
        <dbReference type="EMBL" id="WGH75232.1"/>
    </source>
</evidence>
<organism evidence="2 3">
    <name type="scientific">Tenacibaculum tangerinum</name>
    <dbReference type="NCBI Taxonomy" id="3038772"/>
    <lineage>
        <taxon>Bacteria</taxon>
        <taxon>Pseudomonadati</taxon>
        <taxon>Bacteroidota</taxon>
        <taxon>Flavobacteriia</taxon>
        <taxon>Flavobacteriales</taxon>
        <taxon>Flavobacteriaceae</taxon>
        <taxon>Tenacibaculum</taxon>
    </lineage>
</organism>
<evidence type="ECO:0000313" key="3">
    <source>
        <dbReference type="Proteomes" id="UP001232001"/>
    </source>
</evidence>
<proteinExistence type="predicted"/>
<dbReference type="EMBL" id="CP122539">
    <property type="protein sequence ID" value="WGH75232.1"/>
    <property type="molecule type" value="Genomic_DNA"/>
</dbReference>